<evidence type="ECO:0000313" key="1">
    <source>
        <dbReference type="EMBL" id="CBA14736.1"/>
    </source>
</evidence>
<protein>
    <submittedName>
        <fullName evidence="1">Uncharacterized protein</fullName>
    </submittedName>
</protein>
<reference evidence="1 2" key="1">
    <citation type="journal article" date="2009" name="BMC Genomics">
        <title>The complete genome sequence of Xanthomonas albilineans provides new insights into the reductive genome evolution of the xylem-limited Xanthomonadaceae.</title>
        <authorList>
            <person name="Pieretti I."/>
            <person name="Royer M."/>
            <person name="Barbe V."/>
            <person name="Carrere S."/>
            <person name="Koebnik R."/>
            <person name="Cociancich S."/>
            <person name="Couloux A."/>
            <person name="Darrasse A."/>
            <person name="Gouzy J."/>
            <person name="Jacques M.A."/>
            <person name="Lauber E."/>
            <person name="Manceau C."/>
            <person name="Mangenot S."/>
            <person name="Poussier S."/>
            <person name="Segurens B."/>
            <person name="Szurek B."/>
            <person name="Verdier V."/>
            <person name="Arlat M."/>
            <person name="Rott P."/>
        </authorList>
    </citation>
    <scope>NUCLEOTIDE SEQUENCE [LARGE SCALE GENOMIC DNA]</scope>
    <source>
        <strain evidence="2">GPE PC73 / CFBP 7063</strain>
    </source>
</reference>
<dbReference type="InterPro" id="IPR010982">
    <property type="entry name" value="Lambda_DNA-bd_dom_sf"/>
</dbReference>
<proteinExistence type="predicted"/>
<dbReference type="STRING" id="380358.XALC_0191"/>
<evidence type="ECO:0000313" key="2">
    <source>
        <dbReference type="Proteomes" id="UP000001890"/>
    </source>
</evidence>
<dbReference type="Gene3D" id="1.10.260.40">
    <property type="entry name" value="lambda repressor-like DNA-binding domains"/>
    <property type="match status" value="1"/>
</dbReference>
<keyword evidence="2" id="KW-1185">Reference proteome</keyword>
<sequence length="161" mass="18262">MLTIEEIRRIRLAQLVREYGSQAELAREINKDKNQVGQWLGRANSRSISSETARDIELVCQKPRGWMDNLPIAKVGKLPSVIENDTSLIKALKEHIDATLIEYAELRIELGQRTPANPFGKIDHFAGLLADEVEMLREQEELARLVQERRSASGKLSTKTK</sequence>
<organism evidence="1 2">
    <name type="scientific">Xanthomonas albilineans (strain GPE PC73 / CFBP 7063)</name>
    <dbReference type="NCBI Taxonomy" id="380358"/>
    <lineage>
        <taxon>Bacteria</taxon>
        <taxon>Pseudomonadati</taxon>
        <taxon>Pseudomonadota</taxon>
        <taxon>Gammaproteobacteria</taxon>
        <taxon>Lysobacterales</taxon>
        <taxon>Lysobacteraceae</taxon>
        <taxon>Xanthomonas</taxon>
    </lineage>
</organism>
<dbReference type="EMBL" id="FP565176">
    <property type="protein sequence ID" value="CBA14736.1"/>
    <property type="molecule type" value="Genomic_DNA"/>
</dbReference>
<dbReference type="Proteomes" id="UP000001890">
    <property type="component" value="Chromosome"/>
</dbReference>
<name>D2U933_XANAP</name>
<dbReference type="AlphaFoldDB" id="D2U933"/>
<dbReference type="RefSeq" id="WP_012914754.1">
    <property type="nucleotide sequence ID" value="NC_013722.1"/>
</dbReference>
<gene>
    <name evidence="1" type="ordered locus">XALc_0191</name>
</gene>
<accession>D2U933</accession>
<dbReference type="KEGG" id="xal:XALC_0191"/>
<dbReference type="GO" id="GO:0003677">
    <property type="term" value="F:DNA binding"/>
    <property type="evidence" value="ECO:0007669"/>
    <property type="project" value="InterPro"/>
</dbReference>